<protein>
    <recommendedName>
        <fullName evidence="5">Tim44-like domain-containing protein</fullName>
    </recommendedName>
</protein>
<reference evidence="3 4" key="1">
    <citation type="submission" date="2016-10" db="EMBL/GenBank/DDBJ databases">
        <authorList>
            <person name="de Groot N.N."/>
        </authorList>
    </citation>
    <scope>NUCLEOTIDE SEQUENCE [LARGE SCALE GENOMIC DNA]</scope>
    <source>
        <strain evidence="3 4">M79</strain>
    </source>
</reference>
<evidence type="ECO:0000313" key="3">
    <source>
        <dbReference type="EMBL" id="SFL37319.1"/>
    </source>
</evidence>
<feature type="signal peptide" evidence="2">
    <location>
        <begin position="1"/>
        <end position="26"/>
    </location>
</feature>
<evidence type="ECO:0008006" key="5">
    <source>
        <dbReference type="Google" id="ProtNLM"/>
    </source>
</evidence>
<dbReference type="EMBL" id="FOTJ01000007">
    <property type="protein sequence ID" value="SFL37319.1"/>
    <property type="molecule type" value="Genomic_DNA"/>
</dbReference>
<name>A0A1I4H4X5_9LACT</name>
<keyword evidence="1" id="KW-1133">Transmembrane helix</keyword>
<sequence>MIKKQKIFIALLVMVFFITFAPHALALAGGLHGGGVTGGGGFHGGNGGVHSSNHDISSIEGGVSNKVMLMLSLVGLGIIIAISAVIKPKVIYTEGVHIEDIQLAHTIKKQFLSIQNAWNTQDISRVSQLYSEKLYAKHTKILLNYLDKRKINHTEKIEIEGLSRLYWKKSNTFEIDISFKAIDYVIDKDTQHILKGLPNAQQKFKQRWTFVIDEEGMKIDKIKEFRI</sequence>
<dbReference type="InterPro" id="IPR032710">
    <property type="entry name" value="NTF2-like_dom_sf"/>
</dbReference>
<feature type="chain" id="PRO_5010264130" description="Tim44-like domain-containing protein" evidence="2">
    <location>
        <begin position="27"/>
        <end position="227"/>
    </location>
</feature>
<evidence type="ECO:0000256" key="1">
    <source>
        <dbReference type="SAM" id="Phobius"/>
    </source>
</evidence>
<dbReference type="OrthoDB" id="2243931at2"/>
<keyword evidence="2" id="KW-0732">Signal</keyword>
<proteinExistence type="predicted"/>
<evidence type="ECO:0000313" key="4">
    <source>
        <dbReference type="Proteomes" id="UP000181969"/>
    </source>
</evidence>
<dbReference type="AlphaFoldDB" id="A0A1I4H4X5"/>
<dbReference type="SUPFAM" id="SSF54427">
    <property type="entry name" value="NTF2-like"/>
    <property type="match status" value="1"/>
</dbReference>
<accession>A0A1I4H4X5</accession>
<keyword evidence="1" id="KW-0812">Transmembrane</keyword>
<feature type="transmembrane region" description="Helical" evidence="1">
    <location>
        <begin position="67"/>
        <end position="86"/>
    </location>
</feature>
<keyword evidence="1" id="KW-0472">Membrane</keyword>
<dbReference type="RefSeq" id="WP_074751195.1">
    <property type="nucleotide sequence ID" value="NZ_FOTJ01000007.1"/>
</dbReference>
<evidence type="ECO:0000256" key="2">
    <source>
        <dbReference type="SAM" id="SignalP"/>
    </source>
</evidence>
<dbReference type="Proteomes" id="UP000181969">
    <property type="component" value="Unassembled WGS sequence"/>
</dbReference>
<dbReference type="Gene3D" id="3.10.450.240">
    <property type="match status" value="1"/>
</dbReference>
<organism evidence="3 4">
    <name type="scientific">Lactococcus garvieae</name>
    <dbReference type="NCBI Taxonomy" id="1363"/>
    <lineage>
        <taxon>Bacteria</taxon>
        <taxon>Bacillati</taxon>
        <taxon>Bacillota</taxon>
        <taxon>Bacilli</taxon>
        <taxon>Lactobacillales</taxon>
        <taxon>Streptococcaceae</taxon>
        <taxon>Lactococcus</taxon>
    </lineage>
</organism>
<gene>
    <name evidence="3" type="ORF">SAMN05216438_10732</name>
</gene>